<protein>
    <submittedName>
        <fullName evidence="1">Uncharacterized protein</fullName>
    </submittedName>
</protein>
<feature type="non-terminal residue" evidence="1">
    <location>
        <position position="38"/>
    </location>
</feature>
<accession>A0A382XIR5</accession>
<gene>
    <name evidence="1" type="ORF">METZ01_LOCUS423349</name>
</gene>
<name>A0A382XIR5_9ZZZZ</name>
<reference evidence="1" key="1">
    <citation type="submission" date="2018-05" db="EMBL/GenBank/DDBJ databases">
        <authorList>
            <person name="Lanie J.A."/>
            <person name="Ng W.-L."/>
            <person name="Kazmierczak K.M."/>
            <person name="Andrzejewski T.M."/>
            <person name="Davidsen T.M."/>
            <person name="Wayne K.J."/>
            <person name="Tettelin H."/>
            <person name="Glass J.I."/>
            <person name="Rusch D."/>
            <person name="Podicherti R."/>
            <person name="Tsui H.-C.T."/>
            <person name="Winkler M.E."/>
        </authorList>
    </citation>
    <scope>NUCLEOTIDE SEQUENCE</scope>
</reference>
<sequence>MSRLTLFFFIFLFFSSTLVPPVLAKSQEEWLKKAQALD</sequence>
<organism evidence="1">
    <name type="scientific">marine metagenome</name>
    <dbReference type="NCBI Taxonomy" id="408172"/>
    <lineage>
        <taxon>unclassified sequences</taxon>
        <taxon>metagenomes</taxon>
        <taxon>ecological metagenomes</taxon>
    </lineage>
</organism>
<evidence type="ECO:0000313" key="1">
    <source>
        <dbReference type="EMBL" id="SVD70495.1"/>
    </source>
</evidence>
<proteinExistence type="predicted"/>
<dbReference type="EMBL" id="UINC01167799">
    <property type="protein sequence ID" value="SVD70495.1"/>
    <property type="molecule type" value="Genomic_DNA"/>
</dbReference>
<dbReference type="AlphaFoldDB" id="A0A382XIR5"/>